<accession>A0A2X1J6N7</accession>
<evidence type="ECO:0000313" key="2">
    <source>
        <dbReference type="EMBL" id="SPW36482.1"/>
    </source>
</evidence>
<feature type="region of interest" description="Disordered" evidence="1">
    <location>
        <begin position="123"/>
        <end position="146"/>
    </location>
</feature>
<organism evidence="2 3">
    <name type="scientific">Escherichia coli</name>
    <dbReference type="NCBI Taxonomy" id="562"/>
    <lineage>
        <taxon>Bacteria</taxon>
        <taxon>Pseudomonadati</taxon>
        <taxon>Pseudomonadota</taxon>
        <taxon>Gammaproteobacteria</taxon>
        <taxon>Enterobacterales</taxon>
        <taxon>Enterobacteriaceae</taxon>
        <taxon>Escherichia</taxon>
    </lineage>
</organism>
<name>A0A2X1J6N7_ECOLX</name>
<reference evidence="2 3" key="1">
    <citation type="submission" date="2018-06" db="EMBL/GenBank/DDBJ databases">
        <authorList>
            <consortium name="Pathogen Informatics"/>
            <person name="Doyle S."/>
        </authorList>
    </citation>
    <scope>NUCLEOTIDE SEQUENCE [LARGE SCALE GENOMIC DNA]</scope>
    <source>
        <strain evidence="2 3">NCTC11126</strain>
    </source>
</reference>
<evidence type="ECO:0000256" key="1">
    <source>
        <dbReference type="SAM" id="MobiDB-lite"/>
    </source>
</evidence>
<sequence>MNYKGRFAAHNQQIIQYQQQIEQRQQQLLTALAGYALTLPQEDEEESWLATRQQEAQSWQQRQNELTALQNRIQQLTPILETLPQSDDLPHSEETVALDNWRQVHEQCLAFTQPAADITATGCSGGAKSAKSPGAQFDTALQASGL</sequence>
<keyword evidence="2" id="KW-0269">Exonuclease</keyword>
<gene>
    <name evidence="2" type="primary">sbcC_2</name>
    <name evidence="2" type="ORF">NCTC11126_00029</name>
</gene>
<dbReference type="GO" id="GO:0004527">
    <property type="term" value="F:exonuclease activity"/>
    <property type="evidence" value="ECO:0007669"/>
    <property type="project" value="UniProtKB-KW"/>
</dbReference>
<protein>
    <submittedName>
        <fullName evidence="2">Exonuclease, dsDNA, ATP-dependent</fullName>
    </submittedName>
</protein>
<evidence type="ECO:0000313" key="3">
    <source>
        <dbReference type="Proteomes" id="UP000250561"/>
    </source>
</evidence>
<keyword evidence="2" id="KW-0378">Hydrolase</keyword>
<dbReference type="AlphaFoldDB" id="A0A2X1J6N7"/>
<keyword evidence="2" id="KW-0540">Nuclease</keyword>
<proteinExistence type="predicted"/>
<dbReference type="EMBL" id="UARS01000001">
    <property type="protein sequence ID" value="SPW36482.1"/>
    <property type="molecule type" value="Genomic_DNA"/>
</dbReference>
<dbReference type="Proteomes" id="UP000250561">
    <property type="component" value="Unassembled WGS sequence"/>
</dbReference>